<dbReference type="InterPro" id="IPR000089">
    <property type="entry name" value="Biotin_lipoyl"/>
</dbReference>
<gene>
    <name evidence="4" type="ORF">GKO46_10995</name>
    <name evidence="5" type="ORF">GKO48_10545</name>
</gene>
<protein>
    <submittedName>
        <fullName evidence="5">Biotin/lipoyl-binding protein</fullName>
    </submittedName>
</protein>
<feature type="region of interest" description="Disordered" evidence="2">
    <location>
        <begin position="48"/>
        <end position="84"/>
    </location>
</feature>
<reference evidence="5" key="2">
    <citation type="journal article" date="2023" name="Nat. Commun.">
        <title>Cultivation of marine bacteria of the SAR202 clade.</title>
        <authorList>
            <person name="Lim Y."/>
            <person name="Seo J.H."/>
            <person name="Giovannoni S.J."/>
            <person name="Kang I."/>
            <person name="Cho J.C."/>
        </authorList>
    </citation>
    <scope>NUCLEOTIDE SEQUENCE</scope>
    <source>
        <strain evidence="5">JH1073</strain>
    </source>
</reference>
<evidence type="ECO:0000313" key="4">
    <source>
        <dbReference type="EMBL" id="MDG0867592.1"/>
    </source>
</evidence>
<dbReference type="PANTHER" id="PTHR45266">
    <property type="entry name" value="OXALOACETATE DECARBOXYLASE ALPHA CHAIN"/>
    <property type="match status" value="1"/>
</dbReference>
<feature type="domain" description="Lipoyl-binding" evidence="3">
    <location>
        <begin position="73"/>
        <end position="148"/>
    </location>
</feature>
<dbReference type="SUPFAM" id="SSF51230">
    <property type="entry name" value="Single hybrid motif"/>
    <property type="match status" value="1"/>
</dbReference>
<evidence type="ECO:0000259" key="3">
    <source>
        <dbReference type="PROSITE" id="PS50968"/>
    </source>
</evidence>
<dbReference type="PANTHER" id="PTHR45266:SF3">
    <property type="entry name" value="OXALOACETATE DECARBOXYLASE ALPHA CHAIN"/>
    <property type="match status" value="1"/>
</dbReference>
<evidence type="ECO:0000256" key="1">
    <source>
        <dbReference type="ARBA" id="ARBA00023267"/>
    </source>
</evidence>
<keyword evidence="1" id="KW-0092">Biotin</keyword>
<reference evidence="6 7" key="1">
    <citation type="submission" date="2019-11" db="EMBL/GenBank/DDBJ databases">
        <authorList>
            <person name="Cho J.-C."/>
        </authorList>
    </citation>
    <scope>NUCLEOTIDE SEQUENCE [LARGE SCALE GENOMIC DNA]</scope>
    <source>
        <strain evidence="5 6">JH1073</strain>
        <strain evidence="4 7">JH702</strain>
    </source>
</reference>
<organism evidence="5 6">
    <name type="scientific">Candidatus Lucifugimonas marina</name>
    <dbReference type="NCBI Taxonomy" id="3038979"/>
    <lineage>
        <taxon>Bacteria</taxon>
        <taxon>Bacillati</taxon>
        <taxon>Chloroflexota</taxon>
        <taxon>Dehalococcoidia</taxon>
        <taxon>SAR202 cluster</taxon>
        <taxon>Candidatus Lucifugimonadales</taxon>
        <taxon>Candidatus Lucifugimonadaceae</taxon>
        <taxon>Candidatus Lucifugimonas</taxon>
    </lineage>
</organism>
<proteinExistence type="predicted"/>
<evidence type="ECO:0000313" key="5">
    <source>
        <dbReference type="EMBL" id="WFG40037.1"/>
    </source>
</evidence>
<dbReference type="InterPro" id="IPR050709">
    <property type="entry name" value="Biotin_Carboxyl_Carrier/Decarb"/>
</dbReference>
<evidence type="ECO:0000313" key="7">
    <source>
        <dbReference type="Proteomes" id="UP001321249"/>
    </source>
</evidence>
<dbReference type="Proteomes" id="UP001321249">
    <property type="component" value="Unassembled WGS sequence"/>
</dbReference>
<dbReference type="FunFam" id="2.40.50.100:FF:000003">
    <property type="entry name" value="Acetyl-CoA carboxylase biotin carboxyl carrier protein"/>
    <property type="match status" value="1"/>
</dbReference>
<dbReference type="EMBL" id="CP046147">
    <property type="protein sequence ID" value="WFG40037.1"/>
    <property type="molecule type" value="Genomic_DNA"/>
</dbReference>
<accession>A0AAJ5ZJU2</accession>
<dbReference type="EMBL" id="WMBE01000003">
    <property type="protein sequence ID" value="MDG0867592.1"/>
    <property type="molecule type" value="Genomic_DNA"/>
</dbReference>
<dbReference type="PROSITE" id="PS50968">
    <property type="entry name" value="BIOTINYL_LIPOYL"/>
    <property type="match status" value="1"/>
</dbReference>
<feature type="compositionally biased region" description="Low complexity" evidence="2">
    <location>
        <begin position="48"/>
        <end position="68"/>
    </location>
</feature>
<sequence length="150" mass="14964">MATKNYKITIAGQTYDVEVGDTSSSPVEVSVDGTTYQVELPESASPAAAVTPAPVAAPKTVTPAPQAVSRPAVPTSGGDGVVRSPMPGKIVSVSATAGASVTKGQPILVLESMKMENTIASPIDGTVSAVHVAAGDAVQHGQTLVEIAQA</sequence>
<dbReference type="Gene3D" id="2.40.50.100">
    <property type="match status" value="1"/>
</dbReference>
<name>A0AAJ5ZJU2_9CHLR</name>
<dbReference type="RefSeq" id="WP_342826100.1">
    <property type="nucleotide sequence ID" value="NZ_CP046146.1"/>
</dbReference>
<dbReference type="Pfam" id="PF00364">
    <property type="entry name" value="Biotin_lipoyl"/>
    <property type="match status" value="1"/>
</dbReference>
<evidence type="ECO:0000256" key="2">
    <source>
        <dbReference type="SAM" id="MobiDB-lite"/>
    </source>
</evidence>
<dbReference type="InterPro" id="IPR011053">
    <property type="entry name" value="Single_hybrid_motif"/>
</dbReference>
<dbReference type="Proteomes" id="UP001219901">
    <property type="component" value="Chromosome"/>
</dbReference>
<keyword evidence="6" id="KW-1185">Reference proteome</keyword>
<evidence type="ECO:0000313" key="6">
    <source>
        <dbReference type="Proteomes" id="UP001219901"/>
    </source>
</evidence>
<reference evidence="6" key="3">
    <citation type="submission" date="2023-06" db="EMBL/GenBank/DDBJ databases">
        <title>Pangenomics reveal diversification of enzyme families and niche specialization in globally abundant SAR202 bacteria.</title>
        <authorList>
            <person name="Saw J.H.W."/>
        </authorList>
    </citation>
    <scope>NUCLEOTIDE SEQUENCE [LARGE SCALE GENOMIC DNA]</scope>
    <source>
        <strain evidence="6">JH1073</strain>
    </source>
</reference>
<dbReference type="AlphaFoldDB" id="A0AAJ5ZJU2"/>
<dbReference type="CDD" id="cd06850">
    <property type="entry name" value="biotinyl_domain"/>
    <property type="match status" value="1"/>
</dbReference>